<evidence type="ECO:0000313" key="1">
    <source>
        <dbReference type="EMBL" id="MPC85658.1"/>
    </source>
</evidence>
<organism evidence="1 2">
    <name type="scientific">Portunus trituberculatus</name>
    <name type="common">Swimming crab</name>
    <name type="synonym">Neptunus trituberculatus</name>
    <dbReference type="NCBI Taxonomy" id="210409"/>
    <lineage>
        <taxon>Eukaryota</taxon>
        <taxon>Metazoa</taxon>
        <taxon>Ecdysozoa</taxon>
        <taxon>Arthropoda</taxon>
        <taxon>Crustacea</taxon>
        <taxon>Multicrustacea</taxon>
        <taxon>Malacostraca</taxon>
        <taxon>Eumalacostraca</taxon>
        <taxon>Eucarida</taxon>
        <taxon>Decapoda</taxon>
        <taxon>Pleocyemata</taxon>
        <taxon>Brachyura</taxon>
        <taxon>Eubrachyura</taxon>
        <taxon>Portunoidea</taxon>
        <taxon>Portunidae</taxon>
        <taxon>Portuninae</taxon>
        <taxon>Portunus</taxon>
    </lineage>
</organism>
<sequence>MESLWSIQGGRRPGFCPQLYNVTFQASHVTSQLPGIILFSYHYQLCNVTFQSSRVTSQLPKV</sequence>
<protein>
    <submittedName>
        <fullName evidence="1">Uncharacterized protein</fullName>
    </submittedName>
</protein>
<name>A0A5B7IYF2_PORTR</name>
<comment type="caution">
    <text evidence="1">The sequence shown here is derived from an EMBL/GenBank/DDBJ whole genome shotgun (WGS) entry which is preliminary data.</text>
</comment>
<proteinExistence type="predicted"/>
<dbReference type="EMBL" id="VSRR010069127">
    <property type="protein sequence ID" value="MPC85658.1"/>
    <property type="molecule type" value="Genomic_DNA"/>
</dbReference>
<accession>A0A5B7IYF2</accession>
<keyword evidence="2" id="KW-1185">Reference proteome</keyword>
<reference evidence="1 2" key="1">
    <citation type="submission" date="2019-05" db="EMBL/GenBank/DDBJ databases">
        <title>Another draft genome of Portunus trituberculatus and its Hox gene families provides insights of decapod evolution.</title>
        <authorList>
            <person name="Jeong J.-H."/>
            <person name="Song I."/>
            <person name="Kim S."/>
            <person name="Choi T."/>
            <person name="Kim D."/>
            <person name="Ryu S."/>
            <person name="Kim W."/>
        </authorList>
    </citation>
    <scope>NUCLEOTIDE SEQUENCE [LARGE SCALE GENOMIC DNA]</scope>
    <source>
        <tissue evidence="1">Muscle</tissue>
    </source>
</reference>
<dbReference type="Proteomes" id="UP000324222">
    <property type="component" value="Unassembled WGS sequence"/>
</dbReference>
<evidence type="ECO:0000313" key="2">
    <source>
        <dbReference type="Proteomes" id="UP000324222"/>
    </source>
</evidence>
<gene>
    <name evidence="1" type="ORF">E2C01_080440</name>
</gene>
<dbReference type="AlphaFoldDB" id="A0A5B7IYF2"/>